<dbReference type="EMBL" id="CP020918">
    <property type="protein sequence ID" value="AWG23213.1"/>
    <property type="molecule type" value="Genomic_DNA"/>
</dbReference>
<dbReference type="AlphaFoldDB" id="A0A2S1LHI3"/>
<organism evidence="2 3">
    <name type="scientific">Flavobacterium faecale</name>
    <dbReference type="NCBI Taxonomy" id="1355330"/>
    <lineage>
        <taxon>Bacteria</taxon>
        <taxon>Pseudomonadati</taxon>
        <taxon>Bacteroidota</taxon>
        <taxon>Flavobacteriia</taxon>
        <taxon>Flavobacteriales</taxon>
        <taxon>Flavobacteriaceae</taxon>
        <taxon>Flavobacterium</taxon>
    </lineage>
</organism>
<evidence type="ECO:0000313" key="2">
    <source>
        <dbReference type="EMBL" id="AWG23213.1"/>
    </source>
</evidence>
<feature type="coiled-coil region" evidence="1">
    <location>
        <begin position="18"/>
        <end position="52"/>
    </location>
</feature>
<reference evidence="2 3" key="1">
    <citation type="submission" date="2017-04" db="EMBL/GenBank/DDBJ databases">
        <title>Compelte genome sequence of WV33.</title>
        <authorList>
            <person name="Lee P.C."/>
        </authorList>
    </citation>
    <scope>NUCLEOTIDE SEQUENCE [LARGE SCALE GENOMIC DNA]</scope>
    <source>
        <strain evidence="2 3">WV33</strain>
    </source>
</reference>
<dbReference type="RefSeq" id="WP_108742115.1">
    <property type="nucleotide sequence ID" value="NZ_CP020918.1"/>
</dbReference>
<evidence type="ECO:0000256" key="1">
    <source>
        <dbReference type="SAM" id="Coils"/>
    </source>
</evidence>
<dbReference type="OrthoDB" id="1450382at2"/>
<keyword evidence="1" id="KW-0175">Coiled coil</keyword>
<dbReference type="KEGG" id="ffa:FFWV33_17610"/>
<dbReference type="Proteomes" id="UP000244527">
    <property type="component" value="Chromosome"/>
</dbReference>
<accession>A0A2S1LHI3</accession>
<keyword evidence="3" id="KW-1185">Reference proteome</keyword>
<sequence>MKHFISLAILISFFSCKNSENKNNITQKETELTQKENKLETKTKEITAEKQMLKLNSEVENTIIYCENKKFIIKIDNLKNGDLRYSSWDKPKSIATKPTLVLYDGKVENQGTSGGSHYIFKTGEWSYIIENNLVGETAESTGVFLKLINNGKQQEYSKMINLTAKKDYDLASYSKGNLIGNWITPHYAVRKLSFFDNGRFTFDEGDGKKIEGKFKLIAKTVTLNFDNGTAKILKIGSGRANTSFSLVGEGESFSKQRK</sequence>
<evidence type="ECO:0000313" key="3">
    <source>
        <dbReference type="Proteomes" id="UP000244527"/>
    </source>
</evidence>
<name>A0A2S1LHI3_9FLAO</name>
<proteinExistence type="predicted"/>
<dbReference type="PROSITE" id="PS51257">
    <property type="entry name" value="PROKAR_LIPOPROTEIN"/>
    <property type="match status" value="1"/>
</dbReference>
<gene>
    <name evidence="2" type="ORF">FFWV33_17610</name>
</gene>
<protein>
    <submittedName>
        <fullName evidence="2">Uncharacterized protein</fullName>
    </submittedName>
</protein>